<sequence length="123" mass="14801">MNMMQEFYYWMYKGLKRIRKEENPSFDAVLGVVFFINLNIMVIGRLAYNYTHFKISKDHVIVIAIIYALMFLSVSSFYFLRNRTKIFERINTYPAKRLRKGKYVFIAYVILSLVSFYSLVFLE</sequence>
<evidence type="ECO:0000313" key="3">
    <source>
        <dbReference type="Proteomes" id="UP000236893"/>
    </source>
</evidence>
<name>A0A2S4ZXP0_9SPHI</name>
<proteinExistence type="predicted"/>
<evidence type="ECO:0000313" key="2">
    <source>
        <dbReference type="EMBL" id="POY34682.1"/>
    </source>
</evidence>
<evidence type="ECO:0000256" key="1">
    <source>
        <dbReference type="SAM" id="Phobius"/>
    </source>
</evidence>
<feature type="transmembrane region" description="Helical" evidence="1">
    <location>
        <begin position="101"/>
        <end position="122"/>
    </location>
</feature>
<dbReference type="Proteomes" id="UP000236893">
    <property type="component" value="Unassembled WGS sequence"/>
</dbReference>
<keyword evidence="3" id="KW-1185">Reference proteome</keyword>
<keyword evidence="1" id="KW-0812">Transmembrane</keyword>
<keyword evidence="1" id="KW-0472">Membrane</keyword>
<feature type="transmembrane region" description="Helical" evidence="1">
    <location>
        <begin position="26"/>
        <end position="48"/>
    </location>
</feature>
<comment type="caution">
    <text evidence="2">The sequence shown here is derived from an EMBL/GenBank/DDBJ whole genome shotgun (WGS) entry which is preliminary data.</text>
</comment>
<organism evidence="2 3">
    <name type="scientific">Solitalea longa</name>
    <dbReference type="NCBI Taxonomy" id="2079460"/>
    <lineage>
        <taxon>Bacteria</taxon>
        <taxon>Pseudomonadati</taxon>
        <taxon>Bacteroidota</taxon>
        <taxon>Sphingobacteriia</taxon>
        <taxon>Sphingobacteriales</taxon>
        <taxon>Sphingobacteriaceae</taxon>
        <taxon>Solitalea</taxon>
    </lineage>
</organism>
<gene>
    <name evidence="2" type="ORF">C3K47_19060</name>
</gene>
<reference evidence="2 3" key="1">
    <citation type="submission" date="2018-01" db="EMBL/GenBank/DDBJ databases">
        <authorList>
            <person name="Gaut B.S."/>
            <person name="Morton B.R."/>
            <person name="Clegg M.T."/>
            <person name="Duvall M.R."/>
        </authorList>
    </citation>
    <scope>NUCLEOTIDE SEQUENCE [LARGE SCALE GENOMIC DNA]</scope>
    <source>
        <strain evidence="2 3">HR-AV</strain>
    </source>
</reference>
<keyword evidence="1" id="KW-1133">Transmembrane helix</keyword>
<feature type="transmembrane region" description="Helical" evidence="1">
    <location>
        <begin position="60"/>
        <end position="80"/>
    </location>
</feature>
<dbReference type="EMBL" id="PQVF01000021">
    <property type="protein sequence ID" value="POY34682.1"/>
    <property type="molecule type" value="Genomic_DNA"/>
</dbReference>
<dbReference type="AlphaFoldDB" id="A0A2S4ZXP0"/>
<protein>
    <submittedName>
        <fullName evidence="2">Uncharacterized protein</fullName>
    </submittedName>
</protein>
<accession>A0A2S4ZXP0</accession>